<sequence length="447" mass="51061">MAFKTVFQLVAFLIATLPAFAQTIGQPLNAWQNGQVEIHFIHTGRGNCAFYVMPDGTTFLQDAGEQDPTDPRTLSLRNTPLVPDYTKRPYEWIADYIRQYMPAGRQPEIDHALVTHYHDDHYGHVYQGAPYDSSGRYYKTGITGLGSELPIRHLMDRGTTYPRPFGKEELTKRFVSGTYPEEYATLQNYWTFVEHQVRQNKLKHEVFAVGRADQIAMLRNPAKYPTFKIQNFYSNGDVWTGQGVKHIFPDFSKEPANARRSGMALPGENQVSCGFKLTYGPFSFFTCTDISGMAELGLPDWYNVESKIAPYVGQVDVITTNHHANTDAMNVDYLRALRPRVIIQEVWSSDHPSHDALRRMTSRWVYPEDRDLFATNMLEANKIVIGPALEHAYKAFEGHIVVRVESGGERYWVYALNHRSRQREVMKVFGPYTPKANVTANQTSRGR</sequence>
<dbReference type="AlphaFoldDB" id="I2GRD5"/>
<dbReference type="SUPFAM" id="SSF56281">
    <property type="entry name" value="Metallo-hydrolase/oxidoreductase"/>
    <property type="match status" value="1"/>
</dbReference>
<organism evidence="2 3">
    <name type="scientific">Fibrisoma limi BUZ 3</name>
    <dbReference type="NCBI Taxonomy" id="1185876"/>
    <lineage>
        <taxon>Bacteria</taxon>
        <taxon>Pseudomonadati</taxon>
        <taxon>Bacteroidota</taxon>
        <taxon>Cytophagia</taxon>
        <taxon>Cytophagales</taxon>
        <taxon>Spirosomataceae</taxon>
        <taxon>Fibrisoma</taxon>
    </lineage>
</organism>
<feature type="signal peptide" evidence="1">
    <location>
        <begin position="1"/>
        <end position="21"/>
    </location>
</feature>
<dbReference type="eggNOG" id="COG2333">
    <property type="taxonomic scope" value="Bacteria"/>
</dbReference>
<proteinExistence type="predicted"/>
<evidence type="ECO:0008006" key="4">
    <source>
        <dbReference type="Google" id="ProtNLM"/>
    </source>
</evidence>
<dbReference type="Gene3D" id="3.60.15.10">
    <property type="entry name" value="Ribonuclease Z/Hydroxyacylglutathione hydrolase-like"/>
    <property type="match status" value="1"/>
</dbReference>
<evidence type="ECO:0000256" key="1">
    <source>
        <dbReference type="SAM" id="SignalP"/>
    </source>
</evidence>
<gene>
    <name evidence="2" type="ORF">BN8_05802</name>
</gene>
<comment type="caution">
    <text evidence="2">The sequence shown here is derived from an EMBL/GenBank/DDBJ whole genome shotgun (WGS) entry which is preliminary data.</text>
</comment>
<dbReference type="STRING" id="1185876.BN8_05802"/>
<dbReference type="InterPro" id="IPR036866">
    <property type="entry name" value="RibonucZ/Hydroxyglut_hydro"/>
</dbReference>
<keyword evidence="1" id="KW-0732">Signal</keyword>
<dbReference type="EMBL" id="CAIT01000009">
    <property type="protein sequence ID" value="CCH56463.1"/>
    <property type="molecule type" value="Genomic_DNA"/>
</dbReference>
<reference evidence="2 3" key="1">
    <citation type="journal article" date="2012" name="J. Bacteriol.">
        <title>Genome Sequence of the Filamentous Bacterium Fibrisoma limi BUZ 3T.</title>
        <authorList>
            <person name="Filippini M."/>
            <person name="Qi W."/>
            <person name="Jaenicke S."/>
            <person name="Goesmann A."/>
            <person name="Smits T.H."/>
            <person name="Bagheri H.C."/>
        </authorList>
    </citation>
    <scope>NUCLEOTIDE SEQUENCE [LARGE SCALE GENOMIC DNA]</scope>
    <source>
        <strain evidence="3">BUZ 3T</strain>
    </source>
</reference>
<dbReference type="Proteomes" id="UP000009309">
    <property type="component" value="Unassembled WGS sequence"/>
</dbReference>
<dbReference type="RefSeq" id="WP_009285028.1">
    <property type="nucleotide sequence ID" value="NZ_CAIT01000009.1"/>
</dbReference>
<dbReference type="OrthoDB" id="9761531at2"/>
<name>I2GRD5_9BACT</name>
<feature type="chain" id="PRO_5003659835" description="Metallo-beta-lactamase domain-containing protein" evidence="1">
    <location>
        <begin position="22"/>
        <end position="447"/>
    </location>
</feature>
<keyword evidence="3" id="KW-1185">Reference proteome</keyword>
<accession>I2GRD5</accession>
<dbReference type="PANTHER" id="PTHR30619:SF1">
    <property type="entry name" value="RECOMBINATION PROTEIN 2"/>
    <property type="match status" value="1"/>
</dbReference>
<evidence type="ECO:0000313" key="3">
    <source>
        <dbReference type="Proteomes" id="UP000009309"/>
    </source>
</evidence>
<dbReference type="PANTHER" id="PTHR30619">
    <property type="entry name" value="DNA INTERNALIZATION/COMPETENCE PROTEIN COMEC/REC2"/>
    <property type="match status" value="1"/>
</dbReference>
<dbReference type="InterPro" id="IPR052159">
    <property type="entry name" value="Competence_DNA_uptake"/>
</dbReference>
<protein>
    <recommendedName>
        <fullName evidence="4">Metallo-beta-lactamase domain-containing protein</fullName>
    </recommendedName>
</protein>
<evidence type="ECO:0000313" key="2">
    <source>
        <dbReference type="EMBL" id="CCH56463.1"/>
    </source>
</evidence>